<dbReference type="Pfam" id="PF00308">
    <property type="entry name" value="Bac_DnaA"/>
    <property type="match status" value="1"/>
</dbReference>
<dbReference type="NCBIfam" id="TIGR00362">
    <property type="entry name" value="DnaA"/>
    <property type="match status" value="1"/>
</dbReference>
<protein>
    <recommendedName>
        <fullName evidence="8 9">Chromosomal replication initiator protein DnaA</fullName>
    </recommendedName>
</protein>
<dbReference type="GO" id="GO:0005886">
    <property type="term" value="C:plasma membrane"/>
    <property type="evidence" value="ECO:0007669"/>
    <property type="project" value="TreeGrafter"/>
</dbReference>
<dbReference type="AlphaFoldDB" id="A0A5C5UDJ6"/>
<evidence type="ECO:0000256" key="12">
    <source>
        <dbReference type="SAM" id="MobiDB-lite"/>
    </source>
</evidence>
<evidence type="ECO:0000256" key="1">
    <source>
        <dbReference type="ARBA" id="ARBA00006583"/>
    </source>
</evidence>
<feature type="binding site" evidence="8">
    <location>
        <position position="253"/>
    </location>
    <ligand>
        <name>ATP</name>
        <dbReference type="ChEBI" id="CHEBI:30616"/>
    </ligand>
</feature>
<comment type="similarity">
    <text evidence="1 8 11">Belongs to the DnaA family.</text>
</comment>
<gene>
    <name evidence="8 15" type="primary">dnaA</name>
    <name evidence="15" type="ORF">FRX94_09630</name>
</gene>
<comment type="domain">
    <text evidence="8">Domain I is involved in oligomerization and binding regulators, domain II is flexibile and of varying length in different bacteria, domain III forms the AAA+ region, while domain IV binds dsDNA.</text>
</comment>
<evidence type="ECO:0000256" key="4">
    <source>
        <dbReference type="ARBA" id="ARBA00022741"/>
    </source>
</evidence>
<evidence type="ECO:0000256" key="3">
    <source>
        <dbReference type="ARBA" id="ARBA00022705"/>
    </source>
</evidence>
<comment type="caution">
    <text evidence="8">Lacks conserved residue(s) required for the propagation of feature annotation.</text>
</comment>
<dbReference type="GO" id="GO:0003688">
    <property type="term" value="F:DNA replication origin binding"/>
    <property type="evidence" value="ECO:0007669"/>
    <property type="project" value="UniProtKB-UniRule"/>
</dbReference>
<evidence type="ECO:0000256" key="5">
    <source>
        <dbReference type="ARBA" id="ARBA00022840"/>
    </source>
</evidence>
<dbReference type="NCBIfam" id="NF010686">
    <property type="entry name" value="PRK14086.1"/>
    <property type="match status" value="1"/>
</dbReference>
<feature type="compositionally biased region" description="Low complexity" evidence="12">
    <location>
        <begin position="109"/>
        <end position="123"/>
    </location>
</feature>
<feature type="domain" description="Chromosomal replication initiator DnaA C-terminal" evidence="14">
    <location>
        <begin position="452"/>
        <end position="521"/>
    </location>
</feature>
<dbReference type="GO" id="GO:0005737">
    <property type="term" value="C:cytoplasm"/>
    <property type="evidence" value="ECO:0007669"/>
    <property type="project" value="UniProtKB-SubCell"/>
</dbReference>
<dbReference type="InterPro" id="IPR003593">
    <property type="entry name" value="AAA+_ATPase"/>
</dbReference>
<keyword evidence="7 8" id="KW-0238">DNA-binding</keyword>
<comment type="function">
    <text evidence="8 10">Plays an essential role in the initiation and regulation of chromosomal replication. ATP-DnaA binds to the origin of replication (oriC) to initiate formation of the DNA replication initiation complex once per cell cycle. Binds the DnaA box (a 9 base pair repeat at the origin) and separates the double-stranded (ds)DNA. Forms a right-handed helical filament on oriC DNA; dsDNA binds to the exterior of the filament while single-stranded (ss)DNA is stabiized in the filament's interior. The ATP-DnaA-oriC complex binds and stabilizes one strand of the AT-rich DNA unwinding element (DUE), permitting loading of DNA polymerase. After initiation quickly degrades to an ADP-DnaA complex that is not apt for DNA replication. Binds acidic phospholipids.</text>
</comment>
<feature type="compositionally biased region" description="Basic and acidic residues" evidence="12">
    <location>
        <begin position="98"/>
        <end position="108"/>
    </location>
</feature>
<dbReference type="Proteomes" id="UP000320791">
    <property type="component" value="Unassembled WGS sequence"/>
</dbReference>
<dbReference type="PANTHER" id="PTHR30050:SF2">
    <property type="entry name" value="CHROMOSOMAL REPLICATION INITIATOR PROTEIN DNAA"/>
    <property type="match status" value="1"/>
</dbReference>
<dbReference type="InterPro" id="IPR001957">
    <property type="entry name" value="Chromosome_initiator_DnaA"/>
</dbReference>
<feature type="region of interest" description="Disordered" evidence="12">
    <location>
        <begin position="156"/>
        <end position="179"/>
    </location>
</feature>
<dbReference type="InterPro" id="IPR027417">
    <property type="entry name" value="P-loop_NTPase"/>
</dbReference>
<accession>A0A5C5UDJ6</accession>
<feature type="compositionally biased region" description="Basic and acidic residues" evidence="12">
    <location>
        <begin position="124"/>
        <end position="134"/>
    </location>
</feature>
<keyword evidence="2 8" id="KW-0963">Cytoplasm</keyword>
<dbReference type="PRINTS" id="PR00051">
    <property type="entry name" value="DNAA"/>
</dbReference>
<dbReference type="SUPFAM" id="SSF52540">
    <property type="entry name" value="P-loop containing nucleoside triphosphate hydrolases"/>
    <property type="match status" value="1"/>
</dbReference>
<dbReference type="FunFam" id="1.10.1750.10:FF:000002">
    <property type="entry name" value="Chromosomal replication initiator protein DnaA"/>
    <property type="match status" value="1"/>
</dbReference>
<evidence type="ECO:0000256" key="6">
    <source>
        <dbReference type="ARBA" id="ARBA00023121"/>
    </source>
</evidence>
<feature type="binding site" evidence="8">
    <location>
        <position position="254"/>
    </location>
    <ligand>
        <name>ATP</name>
        <dbReference type="ChEBI" id="CHEBI:30616"/>
    </ligand>
</feature>
<evidence type="ECO:0000256" key="9">
    <source>
        <dbReference type="NCBIfam" id="TIGR00362"/>
    </source>
</evidence>
<dbReference type="SMART" id="SM00382">
    <property type="entry name" value="AAA"/>
    <property type="match status" value="1"/>
</dbReference>
<feature type="region of interest" description="Disordered" evidence="12">
    <location>
        <begin position="88"/>
        <end position="136"/>
    </location>
</feature>
<keyword evidence="16" id="KW-1185">Reference proteome</keyword>
<dbReference type="GO" id="GO:0008289">
    <property type="term" value="F:lipid binding"/>
    <property type="evidence" value="ECO:0007669"/>
    <property type="project" value="UniProtKB-KW"/>
</dbReference>
<dbReference type="Gene3D" id="1.10.8.60">
    <property type="match status" value="1"/>
</dbReference>
<dbReference type="SUPFAM" id="SSF48295">
    <property type="entry name" value="TrpR-like"/>
    <property type="match status" value="1"/>
</dbReference>
<keyword evidence="6 8" id="KW-0446">Lipid-binding</keyword>
<feature type="region of interest" description="Domain I, interacts with DnaA modulators" evidence="8">
    <location>
        <begin position="1"/>
        <end position="111"/>
    </location>
</feature>
<evidence type="ECO:0000313" key="16">
    <source>
        <dbReference type="Proteomes" id="UP000320791"/>
    </source>
</evidence>
<evidence type="ECO:0000259" key="13">
    <source>
        <dbReference type="SMART" id="SM00382"/>
    </source>
</evidence>
<evidence type="ECO:0000256" key="2">
    <source>
        <dbReference type="ARBA" id="ARBA00022490"/>
    </source>
</evidence>
<comment type="caution">
    <text evidence="15">The sequence shown here is derived from an EMBL/GenBank/DDBJ whole genome shotgun (WGS) entry which is preliminary data.</text>
</comment>
<dbReference type="InterPro" id="IPR013317">
    <property type="entry name" value="DnaA_dom"/>
</dbReference>
<dbReference type="FunFam" id="1.10.8.60:FF:000003">
    <property type="entry name" value="Chromosomal replication initiator protein DnaA"/>
    <property type="match status" value="1"/>
</dbReference>
<dbReference type="EMBL" id="VOHM01000022">
    <property type="protein sequence ID" value="TWT23918.1"/>
    <property type="molecule type" value="Genomic_DNA"/>
</dbReference>
<dbReference type="InterPro" id="IPR013159">
    <property type="entry name" value="DnaA_C"/>
</dbReference>
<dbReference type="InterPro" id="IPR020591">
    <property type="entry name" value="Chromosome_initiator_DnaA-like"/>
</dbReference>
<evidence type="ECO:0000256" key="8">
    <source>
        <dbReference type="HAMAP-Rule" id="MF_00377"/>
    </source>
</evidence>
<dbReference type="Pfam" id="PF08299">
    <property type="entry name" value="Bac_DnaA_C"/>
    <property type="match status" value="1"/>
</dbReference>
<dbReference type="SMART" id="SM00760">
    <property type="entry name" value="Bac_DnaA_C"/>
    <property type="match status" value="1"/>
</dbReference>
<name>A0A5C5UDJ6_9CORY</name>
<evidence type="ECO:0000256" key="10">
    <source>
        <dbReference type="RuleBase" id="RU000577"/>
    </source>
</evidence>
<dbReference type="FunFam" id="3.40.50.300:FF:000150">
    <property type="entry name" value="Chromosomal replication initiator protein DnaA"/>
    <property type="match status" value="1"/>
</dbReference>
<sequence length="548" mass="61854">MQEAALQESWNQVINELQRLSTLPETGIPTLTHSQIALLRNVQPVAIVNGYAVLNAKSSRARKIVEHDLREPIIQVLSARMGTPCNLAVSVSGNDDNQQDHSFEHNNHEAAPQPEPQHQPTEPTHQRQEQHPQESKPVTFLHAQEATSWRNLNIAKPGQRAQHTREHIPHQNDPTGPPRWSMGAGARPTGRHALVTTPSTSNNSDQSLNPRYTFDSFVIGSSNRFPHAAAVAVAENPANAYNPLFIWGGSGLGKTHLLHATGNYARELQSGLRVKYVSSEEFTNDFINSMRDDRQESFKRRYRNLDMLMVDDIQFIQGKESTQEEFFHTFNALHQANKQIILSSDRPTKELTTLEDRLRTRFEQGLIVDIQPPDLETRIAILMKKAEMDRTELDRDVLELIASRFENSIRELEGALIRVAAYSSLNHVPITTDTAMKALQDIMPERTDVTITTAAIMDATAEYFNITLEALRGTGKTRSVAHARQLAMYLCRELTELSLPKIGDSFGGKDHTTVMYADRKIRKEMKEKPETFDQIQELTQIIKGRGRT</sequence>
<reference evidence="15 16" key="1">
    <citation type="submission" date="2019-08" db="EMBL/GenBank/DDBJ databases">
        <authorList>
            <person name="Lei W."/>
        </authorList>
    </citation>
    <scope>NUCLEOTIDE SEQUENCE [LARGE SCALE GENOMIC DNA]</scope>
    <source>
        <strain evidence="15 16">CCUG 58627</strain>
    </source>
</reference>
<organism evidence="15 16">
    <name type="scientific">Corynebacterium canis</name>
    <dbReference type="NCBI Taxonomy" id="679663"/>
    <lineage>
        <taxon>Bacteria</taxon>
        <taxon>Bacillati</taxon>
        <taxon>Actinomycetota</taxon>
        <taxon>Actinomycetes</taxon>
        <taxon>Mycobacteriales</taxon>
        <taxon>Corynebacteriaceae</taxon>
        <taxon>Corynebacterium</taxon>
    </lineage>
</organism>
<dbReference type="CDD" id="cd00009">
    <property type="entry name" value="AAA"/>
    <property type="match status" value="1"/>
</dbReference>
<comment type="subunit">
    <text evidence="8">Oligomerizes as a right-handed, spiral filament on DNA at oriC.</text>
</comment>
<dbReference type="CDD" id="cd06571">
    <property type="entry name" value="Bac_DnaA_C"/>
    <property type="match status" value="1"/>
</dbReference>
<dbReference type="PANTHER" id="PTHR30050">
    <property type="entry name" value="CHROMOSOMAL REPLICATION INITIATOR PROTEIN DNAA"/>
    <property type="match status" value="1"/>
</dbReference>
<dbReference type="Gene3D" id="3.40.50.300">
    <property type="entry name" value="P-loop containing nucleotide triphosphate hydrolases"/>
    <property type="match status" value="1"/>
</dbReference>
<feature type="binding site" evidence="8">
    <location>
        <position position="255"/>
    </location>
    <ligand>
        <name>ATP</name>
        <dbReference type="ChEBI" id="CHEBI:30616"/>
    </ligand>
</feature>
<dbReference type="GO" id="GO:0005524">
    <property type="term" value="F:ATP binding"/>
    <property type="evidence" value="ECO:0007669"/>
    <property type="project" value="UniProtKB-UniRule"/>
</dbReference>
<dbReference type="InterPro" id="IPR010921">
    <property type="entry name" value="Trp_repressor/repl_initiator"/>
</dbReference>
<dbReference type="GO" id="GO:0006275">
    <property type="term" value="P:regulation of DNA replication"/>
    <property type="evidence" value="ECO:0007669"/>
    <property type="project" value="UniProtKB-UniRule"/>
</dbReference>
<feature type="region of interest" description="Domain III, AAA+ region" evidence="8">
    <location>
        <begin position="207"/>
        <end position="423"/>
    </location>
</feature>
<comment type="subcellular location">
    <subcellularLocation>
        <location evidence="8">Cytoplasm</location>
    </subcellularLocation>
</comment>
<dbReference type="OrthoDB" id="9807019at2"/>
<dbReference type="HAMAP" id="MF_00377">
    <property type="entry name" value="DnaA_bact"/>
    <property type="match status" value="1"/>
</dbReference>
<keyword evidence="3 8" id="KW-0235">DNA replication</keyword>
<evidence type="ECO:0000256" key="7">
    <source>
        <dbReference type="ARBA" id="ARBA00023125"/>
    </source>
</evidence>
<keyword evidence="4 8" id="KW-0547">Nucleotide-binding</keyword>
<evidence type="ECO:0000256" key="11">
    <source>
        <dbReference type="RuleBase" id="RU004227"/>
    </source>
</evidence>
<dbReference type="GO" id="GO:0006270">
    <property type="term" value="P:DNA replication initiation"/>
    <property type="evidence" value="ECO:0007669"/>
    <property type="project" value="UniProtKB-UniRule"/>
</dbReference>
<dbReference type="PROSITE" id="PS01008">
    <property type="entry name" value="DNAA"/>
    <property type="match status" value="1"/>
</dbReference>
<proteinExistence type="inferred from homology"/>
<dbReference type="Gene3D" id="1.10.1750.10">
    <property type="match status" value="1"/>
</dbReference>
<feature type="region of interest" description="Domain IV, binds dsDNA" evidence="8">
    <location>
        <begin position="424"/>
        <end position="548"/>
    </location>
</feature>
<feature type="binding site" evidence="8">
    <location>
        <position position="251"/>
    </location>
    <ligand>
        <name>ATP</name>
        <dbReference type="ChEBI" id="CHEBI:30616"/>
    </ligand>
</feature>
<dbReference type="InterPro" id="IPR018312">
    <property type="entry name" value="Chromosome_initiator_DnaA_CS"/>
</dbReference>
<dbReference type="RefSeq" id="WP_146325001.1">
    <property type="nucleotide sequence ID" value="NZ_BAABLR010000069.1"/>
</dbReference>
<evidence type="ECO:0000259" key="14">
    <source>
        <dbReference type="SMART" id="SM00760"/>
    </source>
</evidence>
<keyword evidence="5 8" id="KW-0067">ATP-binding</keyword>
<feature type="domain" description="AAA+ ATPase" evidence="13">
    <location>
        <begin position="240"/>
        <end position="372"/>
    </location>
</feature>
<evidence type="ECO:0000313" key="15">
    <source>
        <dbReference type="EMBL" id="TWT23918.1"/>
    </source>
</evidence>